<evidence type="ECO:0000256" key="1">
    <source>
        <dbReference type="SAM" id="MobiDB-lite"/>
    </source>
</evidence>
<dbReference type="InterPro" id="IPR039757">
    <property type="entry name" value="EIF2D"/>
</dbReference>
<evidence type="ECO:0000259" key="4">
    <source>
        <dbReference type="Pfam" id="PF26292"/>
    </source>
</evidence>
<dbReference type="GO" id="GO:0001731">
    <property type="term" value="P:formation of translation preinitiation complex"/>
    <property type="evidence" value="ECO:0007669"/>
    <property type="project" value="InterPro"/>
</dbReference>
<dbReference type="InterPro" id="IPR057429">
    <property type="entry name" value="WH_eIF2D"/>
</dbReference>
<evidence type="ECO:0000259" key="2">
    <source>
        <dbReference type="Pfam" id="PF17832"/>
    </source>
</evidence>
<dbReference type="Gene3D" id="3.10.400.20">
    <property type="match status" value="1"/>
</dbReference>
<dbReference type="PROSITE" id="PS50890">
    <property type="entry name" value="PUA"/>
    <property type="match status" value="1"/>
</dbReference>
<evidence type="ECO:0000313" key="6">
    <source>
        <dbReference type="Proteomes" id="UP000053660"/>
    </source>
</evidence>
<dbReference type="SUPFAM" id="SSF88697">
    <property type="entry name" value="PUA domain-like"/>
    <property type="match status" value="1"/>
</dbReference>
<gene>
    <name evidence="5" type="ORF">OESDEN_02385</name>
</gene>
<dbReference type="Proteomes" id="UP000053660">
    <property type="component" value="Unassembled WGS sequence"/>
</dbReference>
<dbReference type="PANTHER" id="PTHR12217">
    <property type="entry name" value="EUKARYOTIC TRANSLATION INITIATION FACTOR 2D"/>
    <property type="match status" value="1"/>
</dbReference>
<organism evidence="5 6">
    <name type="scientific">Oesophagostomum dentatum</name>
    <name type="common">Nodular worm</name>
    <dbReference type="NCBI Taxonomy" id="61180"/>
    <lineage>
        <taxon>Eukaryota</taxon>
        <taxon>Metazoa</taxon>
        <taxon>Ecdysozoa</taxon>
        <taxon>Nematoda</taxon>
        <taxon>Chromadorea</taxon>
        <taxon>Rhabditida</taxon>
        <taxon>Rhabditina</taxon>
        <taxon>Rhabditomorpha</taxon>
        <taxon>Strongyloidea</taxon>
        <taxon>Strongylidae</taxon>
        <taxon>Oesophagostomum</taxon>
    </lineage>
</organism>
<dbReference type="EMBL" id="KN549421">
    <property type="protein sequence ID" value="KHJ97631.1"/>
    <property type="molecule type" value="Genomic_DNA"/>
</dbReference>
<dbReference type="Pfam" id="PF25304">
    <property type="entry name" value="WHD_eIF2D"/>
    <property type="match status" value="1"/>
</dbReference>
<dbReference type="PANTHER" id="PTHR12217:SF4">
    <property type="entry name" value="EUKARYOTIC TRANSLATION INITIATION FACTOR 2D"/>
    <property type="match status" value="1"/>
</dbReference>
<evidence type="ECO:0000313" key="5">
    <source>
        <dbReference type="EMBL" id="KHJ97631.1"/>
    </source>
</evidence>
<dbReference type="AlphaFoldDB" id="A0A0B1TNK3"/>
<sequence length="493" mass="55981">MFKKQFTIKKNTNLRNSDTKKLLQRLCPTFAEVLPKKAQYAHAKLVTANGTTLNLYIVDKEPMFFDFDAAGVLFPTVYFTWLAPTVFPMIIVHEAVLHYLENGADLMLQGWSVLQLIPVFAGIMQKELIPLYELNRGDAVTISVLTGGKVMGPMAVGITLMSSQEMIANKFEGKGVQILHIFRDLLWEFGSRSAPPVHELVNVFSNEAKPETLKEDEFPPLGALNVSGVVQTEAVVHESPQTSCDQETNQEETAEKVEEQVPEEPMDDLLYRCFLAALKFRLDKVPMDVGQFYSQCLLACVPKTRRLDMRKTKYKKFGVFLEEVNKGEDGPIVHIRKVGKGADMIEEVVKTHPAWKSFTVTDEVIKDEEEESTKCGPRIHEYYSVTDAVLPVLRSRGNFSKGQLLESTEVREIVTDYVKKEFGRCMETVLFKSMVLFRNSFIRLLDGAMHNIEITNAEELELLIVPLWFHIVIMNRLDIRGEKCAFTRNTPES</sequence>
<dbReference type="CDD" id="cd21156">
    <property type="entry name" value="PUA_eIF2d-like"/>
    <property type="match status" value="1"/>
</dbReference>
<feature type="domain" description="eIF2D winged helix" evidence="3">
    <location>
        <begin position="267"/>
        <end position="348"/>
    </location>
</feature>
<dbReference type="CDD" id="cd11610">
    <property type="entry name" value="eIF2D_N"/>
    <property type="match status" value="1"/>
</dbReference>
<protein>
    <submittedName>
        <fullName evidence="5">Uncharacterized protein</fullName>
    </submittedName>
</protein>
<feature type="region of interest" description="Disordered" evidence="1">
    <location>
        <begin position="237"/>
        <end position="261"/>
    </location>
</feature>
<dbReference type="OrthoDB" id="199771at2759"/>
<feature type="domain" description="Pre-PUA" evidence="2">
    <location>
        <begin position="2"/>
        <end position="84"/>
    </location>
</feature>
<dbReference type="InterPro" id="IPR041366">
    <property type="entry name" value="Pre-PUA"/>
</dbReference>
<proteinExistence type="predicted"/>
<dbReference type="InterPro" id="IPR048248">
    <property type="entry name" value="PUA_eIF2d-like"/>
</dbReference>
<evidence type="ECO:0000259" key="3">
    <source>
        <dbReference type="Pfam" id="PF25304"/>
    </source>
</evidence>
<dbReference type="Pfam" id="PF17832">
    <property type="entry name" value="Pre-PUA"/>
    <property type="match status" value="1"/>
</dbReference>
<dbReference type="Pfam" id="PF26292">
    <property type="entry name" value="PUA_elF2D"/>
    <property type="match status" value="1"/>
</dbReference>
<keyword evidence="6" id="KW-1185">Reference proteome</keyword>
<dbReference type="InterPro" id="IPR015947">
    <property type="entry name" value="PUA-like_sf"/>
</dbReference>
<reference evidence="5 6" key="1">
    <citation type="submission" date="2014-03" db="EMBL/GenBank/DDBJ databases">
        <title>Draft genome of the hookworm Oesophagostomum dentatum.</title>
        <authorList>
            <person name="Mitreva M."/>
        </authorList>
    </citation>
    <scope>NUCLEOTIDE SEQUENCE [LARGE SCALE GENOMIC DNA]</scope>
    <source>
        <strain evidence="5 6">OD-Hann</strain>
    </source>
</reference>
<dbReference type="GO" id="GO:0003743">
    <property type="term" value="F:translation initiation factor activity"/>
    <property type="evidence" value="ECO:0007669"/>
    <property type="project" value="InterPro"/>
</dbReference>
<feature type="domain" description="Eukaryotic translation initiation factor 2D-like PUA RNA-binding" evidence="4">
    <location>
        <begin position="88"/>
        <end position="184"/>
    </location>
</feature>
<name>A0A0B1TNK3_OESDE</name>
<accession>A0A0B1TNK3</accession>
<dbReference type="InterPro" id="IPR048247">
    <property type="entry name" value="eIF2D_N"/>
</dbReference>